<evidence type="ECO:0000313" key="1">
    <source>
        <dbReference type="EMBL" id="MBT2186440.1"/>
    </source>
</evidence>
<gene>
    <name evidence="1" type="ORF">KK488_05710</name>
</gene>
<protein>
    <recommendedName>
        <fullName evidence="3">Phytanoyl-CoA dioxygenase</fullName>
    </recommendedName>
</protein>
<comment type="caution">
    <text evidence="1">The sequence shown here is derived from an EMBL/GenBank/DDBJ whole genome shotgun (WGS) entry which is preliminary data.</text>
</comment>
<dbReference type="RefSeq" id="WP_214622180.1">
    <property type="nucleotide sequence ID" value="NZ_JAHGAW010000003.1"/>
</dbReference>
<accession>A0A9X1DAN4</accession>
<keyword evidence="2" id="KW-1185">Reference proteome</keyword>
<dbReference type="SUPFAM" id="SSF51197">
    <property type="entry name" value="Clavaminate synthase-like"/>
    <property type="match status" value="1"/>
</dbReference>
<proteinExistence type="predicted"/>
<reference evidence="1" key="1">
    <citation type="submission" date="2021-05" db="EMBL/GenBank/DDBJ databases">
        <title>Genome of Sphingobium sp. strain.</title>
        <authorList>
            <person name="Fan R."/>
        </authorList>
    </citation>
    <scope>NUCLEOTIDE SEQUENCE</scope>
    <source>
        <strain evidence="1">H33</strain>
    </source>
</reference>
<evidence type="ECO:0008006" key="3">
    <source>
        <dbReference type="Google" id="ProtNLM"/>
    </source>
</evidence>
<evidence type="ECO:0000313" key="2">
    <source>
        <dbReference type="Proteomes" id="UP001138757"/>
    </source>
</evidence>
<sequence>MYSVPPPDPDALHEALYEGAIVRFGDLPAMRDIVAYARAFLADQLGSQDPVRIHEAFDRQALAQTLSDVQRAFANAPEAKRLWRALLEELGFDPRDMARDRLILRFQPPIPPDGDPHHARSTATVGFHRDSWGSNLYAQVNWWAPIYPITAGRTFAFLPDHFAKVIPNDSAQFDLAELMAHNRAAPAQAPRKPMTPRPLDPVDPALGQPVVIDPGEVIAFSAQHAHVGVPNRTGLTRISLDTRTLRLSDQRAGRGARNVDGRALWTAYGMFRRVSDGAPLPDVLQVPQLEPFRHDL</sequence>
<dbReference type="EMBL" id="JAHGAW010000003">
    <property type="protein sequence ID" value="MBT2186440.1"/>
    <property type="molecule type" value="Genomic_DNA"/>
</dbReference>
<name>A0A9X1DAN4_9SPHN</name>
<dbReference type="AlphaFoldDB" id="A0A9X1DAN4"/>
<organism evidence="1 2">
    <name type="scientific">Sphingobium nicotianae</name>
    <dbReference type="NCBI Taxonomy" id="2782607"/>
    <lineage>
        <taxon>Bacteria</taxon>
        <taxon>Pseudomonadati</taxon>
        <taxon>Pseudomonadota</taxon>
        <taxon>Alphaproteobacteria</taxon>
        <taxon>Sphingomonadales</taxon>
        <taxon>Sphingomonadaceae</taxon>
        <taxon>Sphingobium</taxon>
    </lineage>
</organism>
<dbReference type="Proteomes" id="UP001138757">
    <property type="component" value="Unassembled WGS sequence"/>
</dbReference>